<comment type="caution">
    <text evidence="2">The sequence shown here is derived from an EMBL/GenBank/DDBJ whole genome shotgun (WGS) entry which is preliminary data.</text>
</comment>
<dbReference type="PROSITE" id="PS51352">
    <property type="entry name" value="THIOREDOXIN_2"/>
    <property type="match status" value="2"/>
</dbReference>
<name>A0ABQ9F8F6_TEGGR</name>
<dbReference type="InterPro" id="IPR036249">
    <property type="entry name" value="Thioredoxin-like_sf"/>
</dbReference>
<feature type="domain" description="Thioredoxin" evidence="1">
    <location>
        <begin position="160"/>
        <end position="317"/>
    </location>
</feature>
<evidence type="ECO:0000313" key="2">
    <source>
        <dbReference type="EMBL" id="KAJ8312506.1"/>
    </source>
</evidence>
<organism evidence="2 3">
    <name type="scientific">Tegillarca granosa</name>
    <name type="common">Malaysian cockle</name>
    <name type="synonym">Anadara granosa</name>
    <dbReference type="NCBI Taxonomy" id="220873"/>
    <lineage>
        <taxon>Eukaryota</taxon>
        <taxon>Metazoa</taxon>
        <taxon>Spiralia</taxon>
        <taxon>Lophotrochozoa</taxon>
        <taxon>Mollusca</taxon>
        <taxon>Bivalvia</taxon>
        <taxon>Autobranchia</taxon>
        <taxon>Pteriomorphia</taxon>
        <taxon>Arcoida</taxon>
        <taxon>Arcoidea</taxon>
        <taxon>Arcidae</taxon>
        <taxon>Tegillarca</taxon>
    </lineage>
</organism>
<sequence length="434" mass="49697">MAKQLENLFGEYLIRREGEKEEKISVNSLCGKDKIIGIYFSANWCPPCRGFTPLLSDFYKNLKQKDGDIKFEIVFVSWDRDEASFKEYFSTMPWLALPFEDKKDGEVDDKGVTSKVGTNRKRKGKLCKKYRVQGIPKLVILDGETGKTITCDGYARLMDDKNGTDFPWRQKHFLEVIKGKLIKPNGEAVEAVETLKGKFTAVYFSANWCPPCRAFTPELLKTYEKLKSDGKNIEVVFVTSDRSLDSFNTYFKTMPWLAVPFEDPRIDQLKEIFGVDGIPTVVMIGETGEIITLNGRTAINFDRDGQEFPWYPKPLIELTECAAIQLNESACVVLFTEGEDEDIDYAKTVLEDLAREESQKGDDQDLFFFYGTDEEICDRVRDFANLGDNCPLLVILDFPEQEVYICPETNITKDIAKNFIQKYFNGTLEARNLR</sequence>
<dbReference type="Proteomes" id="UP001217089">
    <property type="component" value="Unassembled WGS sequence"/>
</dbReference>
<evidence type="ECO:0000313" key="3">
    <source>
        <dbReference type="Proteomes" id="UP001217089"/>
    </source>
</evidence>
<proteinExistence type="predicted"/>
<protein>
    <recommendedName>
        <fullName evidence="1">Thioredoxin domain-containing protein</fullName>
    </recommendedName>
</protein>
<accession>A0ABQ9F8F6</accession>
<dbReference type="EMBL" id="JARBDR010000440">
    <property type="protein sequence ID" value="KAJ8312506.1"/>
    <property type="molecule type" value="Genomic_DNA"/>
</dbReference>
<dbReference type="InterPro" id="IPR012336">
    <property type="entry name" value="Thioredoxin-like_fold"/>
</dbReference>
<dbReference type="SUPFAM" id="SSF52833">
    <property type="entry name" value="Thioredoxin-like"/>
    <property type="match status" value="2"/>
</dbReference>
<dbReference type="Gene3D" id="3.40.30.10">
    <property type="entry name" value="Glutaredoxin"/>
    <property type="match status" value="3"/>
</dbReference>
<gene>
    <name evidence="2" type="ORF">KUTeg_009879</name>
</gene>
<dbReference type="PANTHER" id="PTHR46472:SF1">
    <property type="entry name" value="NUCLEOREDOXIN"/>
    <property type="match status" value="1"/>
</dbReference>
<dbReference type="PANTHER" id="PTHR46472">
    <property type="entry name" value="NUCLEOREDOXIN"/>
    <property type="match status" value="1"/>
</dbReference>
<dbReference type="InterPro" id="IPR013766">
    <property type="entry name" value="Thioredoxin_domain"/>
</dbReference>
<dbReference type="Pfam" id="PF13905">
    <property type="entry name" value="Thioredoxin_8"/>
    <property type="match status" value="2"/>
</dbReference>
<keyword evidence="3" id="KW-1185">Reference proteome</keyword>
<feature type="domain" description="Thioredoxin" evidence="1">
    <location>
        <begin position="15"/>
        <end position="132"/>
    </location>
</feature>
<evidence type="ECO:0000259" key="1">
    <source>
        <dbReference type="PROSITE" id="PS51352"/>
    </source>
</evidence>
<reference evidence="2 3" key="1">
    <citation type="submission" date="2022-12" db="EMBL/GenBank/DDBJ databases">
        <title>Chromosome-level genome of Tegillarca granosa.</title>
        <authorList>
            <person name="Kim J."/>
        </authorList>
    </citation>
    <scope>NUCLEOTIDE SEQUENCE [LARGE SCALE GENOMIC DNA]</scope>
    <source>
        <strain evidence="2">Teg-2019</strain>
        <tissue evidence="2">Adductor muscle</tissue>
    </source>
</reference>